<name>A0ABM7LAR8_9PSED</name>
<evidence type="ECO:0008006" key="4">
    <source>
        <dbReference type="Google" id="ProtNLM"/>
    </source>
</evidence>
<feature type="region of interest" description="Disordered" evidence="1">
    <location>
        <begin position="107"/>
        <end position="135"/>
    </location>
</feature>
<evidence type="ECO:0000313" key="3">
    <source>
        <dbReference type="Proteomes" id="UP001064896"/>
    </source>
</evidence>
<keyword evidence="3" id="KW-1185">Reference proteome</keyword>
<dbReference type="EMBL" id="AP023081">
    <property type="protein sequence ID" value="BCD86673.1"/>
    <property type="molecule type" value="Genomic_DNA"/>
</dbReference>
<proteinExistence type="predicted"/>
<dbReference type="Proteomes" id="UP001064896">
    <property type="component" value="Chromosome"/>
</dbReference>
<sequence length="135" mass="15182">MYARVTGVRESNMASFRAALAIPLLLGCALLAGCESTHQHLIAEGYPPAFADGFRDGCSSGRQAAGVITGAFRKDVPRYLKERTYAEGWGDGFEQCKEQVRSEELREFHEQVSKDRDEDWERDKRRAMDRALTGH</sequence>
<reference evidence="2" key="1">
    <citation type="submission" date="2020-05" db="EMBL/GenBank/DDBJ databases">
        <title>Complete genome sequence of Pseudomonas sp. Sm006.</title>
        <authorList>
            <person name="Takeuchi K."/>
            <person name="Someya N."/>
        </authorList>
    </citation>
    <scope>NUCLEOTIDE SEQUENCE</scope>
    <source>
        <strain evidence="2">Sm006</strain>
    </source>
</reference>
<protein>
    <recommendedName>
        <fullName evidence="4">Lipoprotein</fullName>
    </recommendedName>
</protein>
<accession>A0ABM7LAR8</accession>
<evidence type="ECO:0000313" key="2">
    <source>
        <dbReference type="EMBL" id="BCD86673.1"/>
    </source>
</evidence>
<organism evidence="2 3">
    <name type="scientific">Pseudomonas solani</name>
    <dbReference type="NCBI Taxonomy" id="2731552"/>
    <lineage>
        <taxon>Bacteria</taxon>
        <taxon>Pseudomonadati</taxon>
        <taxon>Pseudomonadota</taxon>
        <taxon>Gammaproteobacteria</taxon>
        <taxon>Pseudomonadales</taxon>
        <taxon>Pseudomonadaceae</taxon>
        <taxon>Pseudomonas</taxon>
    </lineage>
</organism>
<gene>
    <name evidence="2" type="ORF">PSm6_30800</name>
</gene>
<evidence type="ECO:0000256" key="1">
    <source>
        <dbReference type="SAM" id="MobiDB-lite"/>
    </source>
</evidence>
<feature type="compositionally biased region" description="Basic and acidic residues" evidence="1">
    <location>
        <begin position="107"/>
        <end position="129"/>
    </location>
</feature>